<dbReference type="NCBIfam" id="NF006914">
    <property type="entry name" value="PRK09404.1"/>
    <property type="match status" value="1"/>
</dbReference>
<dbReference type="PANTHER" id="PTHR23152:SF4">
    <property type="entry name" value="2-OXOADIPATE DEHYDROGENASE COMPLEX COMPONENT E1"/>
    <property type="match status" value="1"/>
</dbReference>
<dbReference type="GO" id="GO:0030976">
    <property type="term" value="F:thiamine pyrophosphate binding"/>
    <property type="evidence" value="ECO:0007669"/>
    <property type="project" value="InterPro"/>
</dbReference>
<dbReference type="NCBIfam" id="NF008907">
    <property type="entry name" value="PRK12270.1"/>
    <property type="match status" value="1"/>
</dbReference>
<dbReference type="InterPro" id="IPR005475">
    <property type="entry name" value="Transketolase-like_Pyr-bd"/>
</dbReference>
<evidence type="ECO:0000313" key="9">
    <source>
        <dbReference type="Proteomes" id="UP000034883"/>
    </source>
</evidence>
<dbReference type="Pfam" id="PF16078">
    <property type="entry name" value="2-oxogl_dehyd_N"/>
    <property type="match status" value="1"/>
</dbReference>
<dbReference type="Gene3D" id="3.40.50.970">
    <property type="match status" value="1"/>
</dbReference>
<evidence type="ECO:0000256" key="5">
    <source>
        <dbReference type="ARBA" id="ARBA00023002"/>
    </source>
</evidence>
<evidence type="ECO:0000256" key="1">
    <source>
        <dbReference type="ARBA" id="ARBA00001964"/>
    </source>
</evidence>
<evidence type="ECO:0000259" key="7">
    <source>
        <dbReference type="SMART" id="SM00861"/>
    </source>
</evidence>
<dbReference type="EC" id="1.2.4.2" evidence="4"/>
<evidence type="ECO:0000256" key="2">
    <source>
        <dbReference type="ARBA" id="ARBA00003906"/>
    </source>
</evidence>
<gene>
    <name evidence="8" type="ORF">DB32_002724</name>
</gene>
<dbReference type="InterPro" id="IPR031717">
    <property type="entry name" value="ODO-1/KGD_C"/>
</dbReference>
<dbReference type="Gene3D" id="3.40.50.11610">
    <property type="entry name" value="Multifunctional 2-oxoglutarate metabolism enzyme, C-terminal domain"/>
    <property type="match status" value="1"/>
</dbReference>
<sequence length="978" mass="108456">MAHDFGVNQGLVEELYLKYRENPAAVPAEWRKFFDTLDEDPFPPRRSSAGAVAAPSSVGTLLTPSAVGTLTAPATNGAHAANGQAAAAAQPAMAARSASDRRSFIPGPETRAATELQSRVSAMVNAYRVRGHLFADLDPLGLAPKPAFDIDLSAFGLENVDPETTFQAMGQQLSLRQIVARLKETYCRTIGTEVTQIEDPEERNWLQHRMESTLNHVDLSREQQLRLLGKLTEAEVWETFIDTTYVKTKRFSLEGGESTIPLLELLIETSAAHGADEVVIGMAHRGRLNVLVNVMELPAHDLLAAFEDAQPEKYKGRGDVKYHLGYSSDRKFAGKNVHLTLSFNPSHLEFVNPVVEGRVRAKQDRREDHHRKRVVPLLIHGDAAFIGQGVVAETLNLANLRGYTTGGTIHVVINNQIGYTTEVEDARSTRYCTDLVRMLRCPVFHVNGEDPEAVAQVAKLAAEYRQRYGKDVVVDLYCYRKYGHNEGDEPRFTQPVMYRAVDSKKTVRQVYVDRLLELGKITPNEADAIMQERRERLSKALHEVRETKRTYEPSAFTGVWTAYQGGPDASAPDAPTAVAKSTLVPLLNTLAHVPDGYQLMRQVAGVQQQYRDAAEKGSGIKWGVAENLAYATLLAQGYNVRLTGQDSRRGTFAHRMAVLHDTNTGNEFVPLHHLGEGQGRFEIYDSPLSEQGVLGFEYGYSLDSPDALVIWEAQFGDFANGAQVIIDQFLVSGEDKWHRLNGLVMLLPHGFEGAGPEHSSARLERFLALAAEDNIQVVNLTNAAQIFHALRRQVVRPWRKPLIVMSPKSLFRAAEATCTLDDLATGSFQRIIGDAEIAPKKAKRVILCSGKVYYDLAQYRHKLGRDDVAIIRLEQLYPLRPEEIRDVLSVYADGTDLVWVQEEPFNSGAWYFLNARLPSMIEYRLPLRCVSRVESASPATGSGKAHALEQQQLIEEAFANIGAKTARASTRPRASTAS</sequence>
<dbReference type="Gene3D" id="1.10.287.1150">
    <property type="entry name" value="TPP helical domain"/>
    <property type="match status" value="1"/>
</dbReference>
<dbReference type="GO" id="GO:0045252">
    <property type="term" value="C:oxoglutarate dehydrogenase complex"/>
    <property type="evidence" value="ECO:0007669"/>
    <property type="project" value="TreeGrafter"/>
</dbReference>
<dbReference type="GO" id="GO:0006099">
    <property type="term" value="P:tricarboxylic acid cycle"/>
    <property type="evidence" value="ECO:0007669"/>
    <property type="project" value="TreeGrafter"/>
</dbReference>
<accession>A0A0F6W265</accession>
<dbReference type="Gene3D" id="3.40.50.12470">
    <property type="match status" value="1"/>
</dbReference>
<dbReference type="Pfam" id="PF00676">
    <property type="entry name" value="E1_dh"/>
    <property type="match status" value="1"/>
</dbReference>
<comment type="similarity">
    <text evidence="3">Belongs to the alpha-ketoglutarate dehydrogenase family.</text>
</comment>
<dbReference type="Proteomes" id="UP000034883">
    <property type="component" value="Chromosome"/>
</dbReference>
<dbReference type="InterPro" id="IPR011603">
    <property type="entry name" value="2oxoglutarate_DH_E1"/>
</dbReference>
<dbReference type="OrthoDB" id="9759785at2"/>
<dbReference type="InterPro" id="IPR029061">
    <property type="entry name" value="THDP-binding"/>
</dbReference>
<dbReference type="Pfam" id="PF02779">
    <property type="entry name" value="Transket_pyr"/>
    <property type="match status" value="1"/>
</dbReference>
<evidence type="ECO:0000256" key="3">
    <source>
        <dbReference type="ARBA" id="ARBA00006936"/>
    </source>
</evidence>
<dbReference type="GO" id="GO:0004591">
    <property type="term" value="F:oxoglutarate dehydrogenase (succinyl-transferring) activity"/>
    <property type="evidence" value="ECO:0007669"/>
    <property type="project" value="UniProtKB-EC"/>
</dbReference>
<keyword evidence="9" id="KW-1185">Reference proteome</keyword>
<dbReference type="AlphaFoldDB" id="A0A0F6W265"/>
<comment type="function">
    <text evidence="2">E1 component of the 2-oxoglutarate dehydrogenase (OGDH) complex which catalyzes the decarboxylation of 2-oxoglutarate, the first step in the conversion of 2-oxoglutarate to succinyl-CoA and CO(2).</text>
</comment>
<dbReference type="PANTHER" id="PTHR23152">
    <property type="entry name" value="2-OXOGLUTARATE DEHYDROGENASE"/>
    <property type="match status" value="1"/>
</dbReference>
<evidence type="ECO:0000313" key="8">
    <source>
        <dbReference type="EMBL" id="AKF05575.1"/>
    </source>
</evidence>
<dbReference type="GO" id="GO:0005829">
    <property type="term" value="C:cytosol"/>
    <property type="evidence" value="ECO:0007669"/>
    <property type="project" value="TreeGrafter"/>
</dbReference>
<proteinExistence type="inferred from homology"/>
<dbReference type="InterPro" id="IPR032106">
    <property type="entry name" value="2-oxogl_dehyd_N"/>
</dbReference>
<dbReference type="PIRSF" id="PIRSF000157">
    <property type="entry name" value="Oxoglu_dh_E1"/>
    <property type="match status" value="1"/>
</dbReference>
<dbReference type="CDD" id="cd02016">
    <property type="entry name" value="TPP_E1_OGDC_like"/>
    <property type="match status" value="1"/>
</dbReference>
<reference evidence="8 9" key="1">
    <citation type="submission" date="2015-03" db="EMBL/GenBank/DDBJ databases">
        <title>Genome assembly of Sandaracinus amylolyticus DSM 53668.</title>
        <authorList>
            <person name="Sharma G."/>
            <person name="Subramanian S."/>
        </authorList>
    </citation>
    <scope>NUCLEOTIDE SEQUENCE [LARGE SCALE GENOMIC DNA]</scope>
    <source>
        <strain evidence="8 9">DSM 53668</strain>
    </source>
</reference>
<dbReference type="EMBL" id="CP011125">
    <property type="protein sequence ID" value="AKF05575.1"/>
    <property type="molecule type" value="Genomic_DNA"/>
</dbReference>
<dbReference type="NCBIfam" id="TIGR00239">
    <property type="entry name" value="2oxo_dh_E1"/>
    <property type="match status" value="1"/>
</dbReference>
<evidence type="ECO:0000256" key="6">
    <source>
        <dbReference type="ARBA" id="ARBA00023052"/>
    </source>
</evidence>
<dbReference type="SUPFAM" id="SSF52518">
    <property type="entry name" value="Thiamin diphosphate-binding fold (THDP-binding)"/>
    <property type="match status" value="2"/>
</dbReference>
<dbReference type="RefSeq" id="WP_053232832.1">
    <property type="nucleotide sequence ID" value="NZ_CP011125.1"/>
</dbReference>
<dbReference type="Pfam" id="PF16870">
    <property type="entry name" value="OxoGdeHyase_C"/>
    <property type="match status" value="1"/>
</dbReference>
<dbReference type="InterPro" id="IPR042179">
    <property type="entry name" value="KGD_C_sf"/>
</dbReference>
<comment type="cofactor">
    <cofactor evidence="1">
        <name>thiamine diphosphate</name>
        <dbReference type="ChEBI" id="CHEBI:58937"/>
    </cofactor>
</comment>
<dbReference type="KEGG" id="samy:DB32_002724"/>
<dbReference type="InterPro" id="IPR001017">
    <property type="entry name" value="DH_E1"/>
</dbReference>
<organism evidence="8 9">
    <name type="scientific">Sandaracinus amylolyticus</name>
    <dbReference type="NCBI Taxonomy" id="927083"/>
    <lineage>
        <taxon>Bacteria</taxon>
        <taxon>Pseudomonadati</taxon>
        <taxon>Myxococcota</taxon>
        <taxon>Polyangia</taxon>
        <taxon>Polyangiales</taxon>
        <taxon>Sandaracinaceae</taxon>
        <taxon>Sandaracinus</taxon>
    </lineage>
</organism>
<keyword evidence="6" id="KW-0786">Thiamine pyrophosphate</keyword>
<feature type="domain" description="Transketolase-like pyrimidine-binding" evidence="7">
    <location>
        <begin position="620"/>
        <end position="813"/>
    </location>
</feature>
<dbReference type="STRING" id="927083.DB32_002724"/>
<protein>
    <recommendedName>
        <fullName evidence="4">oxoglutarate dehydrogenase (succinyl-transferring)</fullName>
        <ecNumber evidence="4">1.2.4.2</ecNumber>
    </recommendedName>
</protein>
<dbReference type="SMART" id="SM00861">
    <property type="entry name" value="Transket_pyr"/>
    <property type="match status" value="1"/>
</dbReference>
<evidence type="ECO:0000256" key="4">
    <source>
        <dbReference type="ARBA" id="ARBA00012280"/>
    </source>
</evidence>
<name>A0A0F6W265_9BACT</name>
<keyword evidence="5" id="KW-0560">Oxidoreductase</keyword>